<evidence type="ECO:0008006" key="4">
    <source>
        <dbReference type="Google" id="ProtNLM"/>
    </source>
</evidence>
<organism evidence="2 3">
    <name type="scientific">Panaeolus cyanescens</name>
    <dbReference type="NCBI Taxonomy" id="181874"/>
    <lineage>
        <taxon>Eukaryota</taxon>
        <taxon>Fungi</taxon>
        <taxon>Dikarya</taxon>
        <taxon>Basidiomycota</taxon>
        <taxon>Agaricomycotina</taxon>
        <taxon>Agaricomycetes</taxon>
        <taxon>Agaricomycetidae</taxon>
        <taxon>Agaricales</taxon>
        <taxon>Agaricineae</taxon>
        <taxon>Galeropsidaceae</taxon>
        <taxon>Panaeolus</taxon>
    </lineage>
</organism>
<feature type="compositionally biased region" description="Acidic residues" evidence="1">
    <location>
        <begin position="427"/>
        <end position="459"/>
    </location>
</feature>
<dbReference type="Proteomes" id="UP000284842">
    <property type="component" value="Unassembled WGS sequence"/>
</dbReference>
<evidence type="ECO:0000256" key="1">
    <source>
        <dbReference type="SAM" id="MobiDB-lite"/>
    </source>
</evidence>
<protein>
    <recommendedName>
        <fullName evidence="4">F-box domain-containing protein</fullName>
    </recommendedName>
</protein>
<gene>
    <name evidence="2" type="ORF">CVT24_006969</name>
</gene>
<proteinExistence type="predicted"/>
<comment type="caution">
    <text evidence="2">The sequence shown here is derived from an EMBL/GenBank/DDBJ whole genome shotgun (WGS) entry which is preliminary data.</text>
</comment>
<evidence type="ECO:0000313" key="2">
    <source>
        <dbReference type="EMBL" id="PPR07598.1"/>
    </source>
</evidence>
<dbReference type="AlphaFoldDB" id="A0A409YX86"/>
<name>A0A409YX86_9AGAR</name>
<accession>A0A409YX86</accession>
<dbReference type="EMBL" id="NHTK01000404">
    <property type="protein sequence ID" value="PPR07598.1"/>
    <property type="molecule type" value="Genomic_DNA"/>
</dbReference>
<sequence length="475" mass="54227">MSESELTTQTAKRFSHPASEILHEIFLHALPHPDFIDPSLWSGGKSVWREGIRVKKSIMFVCRTWYTIAMPLLYQDVSISRFPQLVLLVTSLRESKMDLKKHVKRCRFGAYLDTILDDDNDVLLQQFHNQLEQMFELCDSLQSIDFHSPLPIPFPINLPSLISAHVTSITLGKEVTQEQTFGILNDVASQLVQLSCYDFPFDKNWELTLEALVDLTLIYDRHGNSPQGTEDPRSICLNITCPIIQCITFVNYGNKYTNHCSSFLETHGQTLKVLQLQFPQLAFFTSSISIVYPAHSRLGEKRTIIQPLLDLCPALEHLILLPNAHFPLYHPTVQWIDVWEPTCDLSEPKLEYFWEFKATLTRRNFPQLKGVRTIAPALRPLYPRIALLVPPSLSAQPGFAPCNIGNTVDGRRIQHDVGRLYLPGAELDWDDDSDDNYTEESSEEEEDASEYSTDEDSSESENWSDYIDSDDSADN</sequence>
<keyword evidence="3" id="KW-1185">Reference proteome</keyword>
<evidence type="ECO:0000313" key="3">
    <source>
        <dbReference type="Proteomes" id="UP000284842"/>
    </source>
</evidence>
<dbReference type="OrthoDB" id="3258555at2759"/>
<reference evidence="2 3" key="1">
    <citation type="journal article" date="2018" name="Evol. Lett.">
        <title>Horizontal gene cluster transfer increased hallucinogenic mushroom diversity.</title>
        <authorList>
            <person name="Reynolds H.T."/>
            <person name="Vijayakumar V."/>
            <person name="Gluck-Thaler E."/>
            <person name="Korotkin H.B."/>
            <person name="Matheny P.B."/>
            <person name="Slot J.C."/>
        </authorList>
    </citation>
    <scope>NUCLEOTIDE SEQUENCE [LARGE SCALE GENOMIC DNA]</scope>
    <source>
        <strain evidence="2 3">2629</strain>
    </source>
</reference>
<dbReference type="InParanoid" id="A0A409YX86"/>
<feature type="region of interest" description="Disordered" evidence="1">
    <location>
        <begin position="424"/>
        <end position="475"/>
    </location>
</feature>